<dbReference type="PANTHER" id="PTHR24182:SF13">
    <property type="entry name" value="LD18443P"/>
    <property type="match status" value="1"/>
</dbReference>
<dbReference type="InterPro" id="IPR036770">
    <property type="entry name" value="Ankyrin_rpt-contain_sf"/>
</dbReference>
<evidence type="ECO:0000313" key="4">
    <source>
        <dbReference type="Proteomes" id="UP000001542"/>
    </source>
</evidence>
<evidence type="ECO:0000313" key="3">
    <source>
        <dbReference type="EMBL" id="EAX92384.1"/>
    </source>
</evidence>
<dbReference type="SMART" id="SM00248">
    <property type="entry name" value="ANK"/>
    <property type="match status" value="2"/>
</dbReference>
<accession>A2FRT5</accession>
<evidence type="ECO:0000256" key="2">
    <source>
        <dbReference type="SAM" id="Phobius"/>
    </source>
</evidence>
<dbReference type="InterPro" id="IPR002110">
    <property type="entry name" value="Ankyrin_rpt"/>
</dbReference>
<feature type="repeat" description="ANK" evidence="1">
    <location>
        <begin position="168"/>
        <end position="188"/>
    </location>
</feature>
<keyword evidence="4" id="KW-1185">Reference proteome</keyword>
<protein>
    <submittedName>
        <fullName evidence="3">Uncharacterized protein</fullName>
    </submittedName>
</protein>
<dbReference type="KEGG" id="tva:4750095"/>
<dbReference type="InParanoid" id="A2FRT5"/>
<dbReference type="RefSeq" id="XP_001305314.1">
    <property type="nucleotide sequence ID" value="XM_001305313.1"/>
</dbReference>
<dbReference type="PROSITE" id="PS50297">
    <property type="entry name" value="ANK_REP_REGION"/>
    <property type="match status" value="1"/>
</dbReference>
<feature type="transmembrane region" description="Helical" evidence="2">
    <location>
        <begin position="190"/>
        <end position="219"/>
    </location>
</feature>
<dbReference type="VEuPathDB" id="TrichDB:TVAGG3_0104570"/>
<name>A2FRT5_TRIV3</name>
<reference evidence="3" key="1">
    <citation type="submission" date="2006-10" db="EMBL/GenBank/DDBJ databases">
        <authorList>
            <person name="Amadeo P."/>
            <person name="Zhao Q."/>
            <person name="Wortman J."/>
            <person name="Fraser-Liggett C."/>
            <person name="Carlton J."/>
        </authorList>
    </citation>
    <scope>NUCLEOTIDE SEQUENCE</scope>
    <source>
        <strain evidence="3">G3</strain>
    </source>
</reference>
<reference evidence="3" key="2">
    <citation type="journal article" date="2007" name="Science">
        <title>Draft genome sequence of the sexually transmitted pathogen Trichomonas vaginalis.</title>
        <authorList>
            <person name="Carlton J.M."/>
            <person name="Hirt R.P."/>
            <person name="Silva J.C."/>
            <person name="Delcher A.L."/>
            <person name="Schatz M."/>
            <person name="Zhao Q."/>
            <person name="Wortman J.R."/>
            <person name="Bidwell S.L."/>
            <person name="Alsmark U.C.M."/>
            <person name="Besteiro S."/>
            <person name="Sicheritz-Ponten T."/>
            <person name="Noel C.J."/>
            <person name="Dacks J.B."/>
            <person name="Foster P.G."/>
            <person name="Simillion C."/>
            <person name="Van de Peer Y."/>
            <person name="Miranda-Saavedra D."/>
            <person name="Barton G.J."/>
            <person name="Westrop G.D."/>
            <person name="Mueller S."/>
            <person name="Dessi D."/>
            <person name="Fiori P.L."/>
            <person name="Ren Q."/>
            <person name="Paulsen I."/>
            <person name="Zhang H."/>
            <person name="Bastida-Corcuera F.D."/>
            <person name="Simoes-Barbosa A."/>
            <person name="Brown M.T."/>
            <person name="Hayes R.D."/>
            <person name="Mukherjee M."/>
            <person name="Okumura C.Y."/>
            <person name="Schneider R."/>
            <person name="Smith A.J."/>
            <person name="Vanacova S."/>
            <person name="Villalvazo M."/>
            <person name="Haas B.J."/>
            <person name="Pertea M."/>
            <person name="Feldblyum T.V."/>
            <person name="Utterback T.R."/>
            <person name="Shu C.L."/>
            <person name="Osoegawa K."/>
            <person name="de Jong P.J."/>
            <person name="Hrdy I."/>
            <person name="Horvathova L."/>
            <person name="Zubacova Z."/>
            <person name="Dolezal P."/>
            <person name="Malik S.B."/>
            <person name="Logsdon J.M. Jr."/>
            <person name="Henze K."/>
            <person name="Gupta A."/>
            <person name="Wang C.C."/>
            <person name="Dunne R.L."/>
            <person name="Upcroft J.A."/>
            <person name="Upcroft P."/>
            <person name="White O."/>
            <person name="Salzberg S.L."/>
            <person name="Tang P."/>
            <person name="Chiu C.-H."/>
            <person name="Lee Y.-S."/>
            <person name="Embley T.M."/>
            <person name="Coombs G.H."/>
            <person name="Mottram J.C."/>
            <person name="Tachezy J."/>
            <person name="Fraser-Liggett C.M."/>
            <person name="Johnson P.J."/>
        </authorList>
    </citation>
    <scope>NUCLEOTIDE SEQUENCE [LARGE SCALE GENOMIC DNA]</scope>
    <source>
        <strain evidence="3">G3</strain>
    </source>
</reference>
<dbReference type="SMR" id="A2FRT5"/>
<dbReference type="Gene3D" id="1.25.40.20">
    <property type="entry name" value="Ankyrin repeat-containing domain"/>
    <property type="match status" value="1"/>
</dbReference>
<keyword evidence="1" id="KW-0040">ANK repeat</keyword>
<proteinExistence type="predicted"/>
<keyword evidence="2" id="KW-0812">Transmembrane</keyword>
<dbReference type="EMBL" id="DS113970">
    <property type="protein sequence ID" value="EAX92384.1"/>
    <property type="molecule type" value="Genomic_DNA"/>
</dbReference>
<gene>
    <name evidence="3" type="ORF">TVAG_156630</name>
</gene>
<dbReference type="Proteomes" id="UP000001542">
    <property type="component" value="Unassembled WGS sequence"/>
</dbReference>
<sequence>MSDQNSHPKTYEELRINYESYIETSNALYRLKTENEEEINSIYKKIKIELIDSIINFPQNLIVDILNIIPYNNRYLKINIKECKYYSNFESLLVYFDQTNDVDQCFLYSFKFNIQSIWEYFLSQGANINAKDDCNLTIFDFAALNNPSEEAIKFLISHGANINKKVRNGETPLHKAARYNRKETIKILPFFNYFTCIYLIFFLHLNENLFIIIIIKFYFA</sequence>
<dbReference type="PANTHER" id="PTHR24182">
    <property type="entry name" value="ANKYRIN REPEAT AND SOCS BOX CONTAINING 4"/>
    <property type="match status" value="1"/>
</dbReference>
<dbReference type="PROSITE" id="PS50088">
    <property type="entry name" value="ANK_REPEAT"/>
    <property type="match status" value="1"/>
</dbReference>
<organism evidence="3 4">
    <name type="scientific">Trichomonas vaginalis (strain ATCC PRA-98 / G3)</name>
    <dbReference type="NCBI Taxonomy" id="412133"/>
    <lineage>
        <taxon>Eukaryota</taxon>
        <taxon>Metamonada</taxon>
        <taxon>Parabasalia</taxon>
        <taxon>Trichomonadida</taxon>
        <taxon>Trichomonadidae</taxon>
        <taxon>Trichomonas</taxon>
    </lineage>
</organism>
<keyword evidence="2" id="KW-0472">Membrane</keyword>
<dbReference type="SUPFAM" id="SSF48403">
    <property type="entry name" value="Ankyrin repeat"/>
    <property type="match status" value="1"/>
</dbReference>
<dbReference type="Pfam" id="PF12796">
    <property type="entry name" value="Ank_2"/>
    <property type="match status" value="1"/>
</dbReference>
<evidence type="ECO:0000256" key="1">
    <source>
        <dbReference type="PROSITE-ProRule" id="PRU00023"/>
    </source>
</evidence>
<dbReference type="VEuPathDB" id="TrichDB:TVAG_156630"/>
<dbReference type="AlphaFoldDB" id="A2FRT5"/>
<keyword evidence="2" id="KW-1133">Transmembrane helix</keyword>